<name>G7DUK1_MIXOS</name>
<gene>
    <name evidence="1" type="primary">Mo00910</name>
    <name evidence="1" type="ORF">E5Q_00910</name>
</gene>
<proteinExistence type="predicted"/>
<dbReference type="HOGENOM" id="CLU_3359872_0_0_1"/>
<sequence>MRSLHVIFPTVPAPFARVLLRPLTSLYHKSEQAWEA</sequence>
<keyword evidence="2" id="KW-1185">Reference proteome</keyword>
<evidence type="ECO:0000313" key="1">
    <source>
        <dbReference type="EMBL" id="GAA94261.1"/>
    </source>
</evidence>
<protein>
    <submittedName>
        <fullName evidence="1">Uncharacterized protein</fullName>
    </submittedName>
</protein>
<accession>G7DUK1</accession>
<comment type="caution">
    <text evidence="1">The sequence shown here is derived from an EMBL/GenBank/DDBJ whole genome shotgun (WGS) entry which is preliminary data.</text>
</comment>
<reference evidence="1 2" key="1">
    <citation type="journal article" date="2011" name="J. Gen. Appl. Microbiol.">
        <title>Draft genome sequencing of the enigmatic basidiomycete Mixia osmundae.</title>
        <authorList>
            <person name="Nishida H."/>
            <person name="Nagatsuka Y."/>
            <person name="Sugiyama J."/>
        </authorList>
    </citation>
    <scope>NUCLEOTIDE SEQUENCE [LARGE SCALE GENOMIC DNA]</scope>
    <source>
        <strain evidence="2">CBS 9802 / IAM 14324 / JCM 22182 / KY 12970</strain>
    </source>
</reference>
<dbReference type="InParanoid" id="G7DUK1"/>
<dbReference type="Proteomes" id="UP000009131">
    <property type="component" value="Unassembled WGS sequence"/>
</dbReference>
<reference evidence="1 2" key="2">
    <citation type="journal article" date="2012" name="Open Biol.">
        <title>Characteristics of nucleosomes and linker DNA regions on the genome of the basidiomycete Mixia osmundae revealed by mono- and dinucleosome mapping.</title>
        <authorList>
            <person name="Nishida H."/>
            <person name="Kondo S."/>
            <person name="Matsumoto T."/>
            <person name="Suzuki Y."/>
            <person name="Yoshikawa H."/>
            <person name="Taylor T.D."/>
            <person name="Sugiyama J."/>
        </authorList>
    </citation>
    <scope>NUCLEOTIDE SEQUENCE [LARGE SCALE GENOMIC DNA]</scope>
    <source>
        <strain evidence="2">CBS 9802 / IAM 14324 / JCM 22182 / KY 12970</strain>
    </source>
</reference>
<evidence type="ECO:0000313" key="2">
    <source>
        <dbReference type="Proteomes" id="UP000009131"/>
    </source>
</evidence>
<dbReference type="AlphaFoldDB" id="G7DUK1"/>
<organism evidence="1 2">
    <name type="scientific">Mixia osmundae (strain CBS 9802 / IAM 14324 / JCM 22182 / KY 12970)</name>
    <dbReference type="NCBI Taxonomy" id="764103"/>
    <lineage>
        <taxon>Eukaryota</taxon>
        <taxon>Fungi</taxon>
        <taxon>Dikarya</taxon>
        <taxon>Basidiomycota</taxon>
        <taxon>Pucciniomycotina</taxon>
        <taxon>Mixiomycetes</taxon>
        <taxon>Mixiales</taxon>
        <taxon>Mixiaceae</taxon>
        <taxon>Mixia</taxon>
    </lineage>
</organism>
<dbReference type="EMBL" id="BABT02000029">
    <property type="protein sequence ID" value="GAA94261.1"/>
    <property type="molecule type" value="Genomic_DNA"/>
</dbReference>